<dbReference type="InterPro" id="IPR050951">
    <property type="entry name" value="Retrovirus_Pol_polyprotein"/>
</dbReference>
<dbReference type="GO" id="GO:0015074">
    <property type="term" value="P:DNA integration"/>
    <property type="evidence" value="ECO:0007669"/>
    <property type="project" value="InterPro"/>
</dbReference>
<organism evidence="8 9">
    <name type="scientific">Frankliniella fusca</name>
    <dbReference type="NCBI Taxonomy" id="407009"/>
    <lineage>
        <taxon>Eukaryota</taxon>
        <taxon>Metazoa</taxon>
        <taxon>Ecdysozoa</taxon>
        <taxon>Arthropoda</taxon>
        <taxon>Hexapoda</taxon>
        <taxon>Insecta</taxon>
        <taxon>Pterygota</taxon>
        <taxon>Neoptera</taxon>
        <taxon>Paraneoptera</taxon>
        <taxon>Thysanoptera</taxon>
        <taxon>Terebrantia</taxon>
        <taxon>Thripoidea</taxon>
        <taxon>Thripidae</taxon>
        <taxon>Frankliniella</taxon>
    </lineage>
</organism>
<reference evidence="8" key="2">
    <citation type="journal article" date="2023" name="BMC Genomics">
        <title>Pest status, molecular evolution, and epigenetic factors derived from the genome assembly of Frankliniella fusca, a thysanopteran phytovirus vector.</title>
        <authorList>
            <person name="Catto M.A."/>
            <person name="Labadie P.E."/>
            <person name="Jacobson A.L."/>
            <person name="Kennedy G.G."/>
            <person name="Srinivasan R."/>
            <person name="Hunt B.G."/>
        </authorList>
    </citation>
    <scope>NUCLEOTIDE SEQUENCE</scope>
    <source>
        <strain evidence="8">PL_HMW_Pooled</strain>
    </source>
</reference>
<dbReference type="SUPFAM" id="SSF54001">
    <property type="entry name" value="Cysteine proteinases"/>
    <property type="match status" value="2"/>
</dbReference>
<dbReference type="Gene3D" id="3.90.70.10">
    <property type="entry name" value="Cysteine proteinases"/>
    <property type="match status" value="1"/>
</dbReference>
<dbReference type="PROSITE" id="PS50235">
    <property type="entry name" value="USP_3"/>
    <property type="match status" value="1"/>
</dbReference>
<evidence type="ECO:0000256" key="3">
    <source>
        <dbReference type="ARBA" id="ARBA00022670"/>
    </source>
</evidence>
<name>A0AAE1HYC1_9NEOP</name>
<dbReference type="Gene3D" id="3.30.420.10">
    <property type="entry name" value="Ribonuclease H-like superfamily/Ribonuclease H"/>
    <property type="match status" value="1"/>
</dbReference>
<dbReference type="SUPFAM" id="SSF53098">
    <property type="entry name" value="Ribonuclease H-like"/>
    <property type="match status" value="1"/>
</dbReference>
<dbReference type="AlphaFoldDB" id="A0AAE1HYC1"/>
<evidence type="ECO:0000256" key="4">
    <source>
        <dbReference type="ARBA" id="ARBA00022801"/>
    </source>
</evidence>
<dbReference type="GO" id="GO:0003676">
    <property type="term" value="F:nucleic acid binding"/>
    <property type="evidence" value="ECO:0007669"/>
    <property type="project" value="InterPro"/>
</dbReference>
<accession>A0AAE1HYC1</accession>
<evidence type="ECO:0000259" key="5">
    <source>
        <dbReference type="PROSITE" id="PS50235"/>
    </source>
</evidence>
<dbReference type="PANTHER" id="PTHR37984:SF5">
    <property type="entry name" value="PROTEIN NYNRIN-LIKE"/>
    <property type="match status" value="1"/>
</dbReference>
<feature type="domain" description="USP" evidence="5">
    <location>
        <begin position="970"/>
        <end position="1260"/>
    </location>
</feature>
<dbReference type="EC" id="2.7.7.49" evidence="2"/>
<keyword evidence="4" id="KW-0378">Hydrolase</keyword>
<keyword evidence="3 8" id="KW-0645">Protease</keyword>
<keyword evidence="9" id="KW-1185">Reference proteome</keyword>
<evidence type="ECO:0000313" key="9">
    <source>
        <dbReference type="Proteomes" id="UP001219518"/>
    </source>
</evidence>
<dbReference type="Gene3D" id="3.40.395.10">
    <property type="entry name" value="Adenoviral Proteinase, Chain A"/>
    <property type="match status" value="1"/>
</dbReference>
<dbReference type="Pfam" id="PF17921">
    <property type="entry name" value="Integrase_H2C2"/>
    <property type="match status" value="1"/>
</dbReference>
<dbReference type="Gene3D" id="1.10.340.70">
    <property type="match status" value="1"/>
</dbReference>
<proteinExistence type="inferred from homology"/>
<dbReference type="PROSITE" id="PS50600">
    <property type="entry name" value="ULP_PROTEASE"/>
    <property type="match status" value="1"/>
</dbReference>
<gene>
    <name evidence="8" type="ORF">KUF71_017704</name>
</gene>
<evidence type="ECO:0000256" key="1">
    <source>
        <dbReference type="ARBA" id="ARBA00005234"/>
    </source>
</evidence>
<sequence length="1261" mass="143941">MDKQKWNCNRCGVPYPPQSMPGFEGHPMYAGYQHPMYPPYGVPNPFLSHFSTYPPPAMNMGFSYFPHAYSKHFGYAESDLNGKSAFVQEPNQSEETNTSAQVVSTSDAQNDCKSEVTQSDILKVIDEDCVINEKRDSDNGSTGDFDVLSKSDGDEIDTLKNPLEFLGDNVIGEEIAADDVALDVVVNSDTPDTLKRGEVQDGNMLGEFNSTLDVLHYLRDNKYPMHCSSKNEKSNFRKQCKPFKLLNGILHHKTHPGKKTGRGRDHETFPEYAKVIFNKDAQEKIIRMVHEGVSTSLEAQSLSAHRGMNSGLDIISRRAWWPKFTTQYKSYVKYCDPCQRVNTAVIKVREPLHSVPPPRENMKQIGVDIIQLPEADGFKYVVVAIDYLSKFCNAKALESKSSMEVARFLFEWICMFGCPKIVINDQGREFVNEVSEHLFTLTGVHQRITSAYNPQANGQVERQNAIIKCALLKVLRNNISRWPSILDAVLFSHRVQKQRSTGYSPFFLLFGQEPVLPVDVEENSAEEEEDELEIDVPDVTLESYLQAYEDSSLDTSTLETMAEKFFQLKQSTLLKARENIRDAQNTQKKEYDKRNNAGRKMYRVGQVVLRRNLRRDDRKGGWHQDPWLGPYTIVKILPSNSCVLKNVVTGKLFKKAQRQKNLKIFHTKSILDQKAPPKRKRRRICSEENEEGIDDILLAEGSSNLKKIKVAKDGKESSEKGIVPKRITNFSDSSEDESSVLQDDRNCDAILVSANEEESSPERDFLSSPRDVTDEELKKLLLLPEDVRLLTHGSITLKVRDLNIIHGSMWFNDEIINFYFNVISESLQSVHALDTFFYPTLTLKGQESVAKWTKNVNLFEKRFILIPIHGASHWSLISVDNESKTLTAFDSLNGDHSHALNVILDFLECEAYRHGVHFQRYDYKVTHADDIARQDNSYDCGPFICFYARRVCESKGCSASASYMSSLRLKLMKEILRCSLIEESHQELLFHCPHFVTWLEGDHEHRAQCSNQKCLACAVYKELLEYRLCKVDSDPSRFVSLLPEFWSTYRLGKQQDASEFLLVLFEAMKLEYILRFNQKLDSFYLHTTPIDFTFAGCLKQEIKCPCGITSDSLQKFTLLSINATGSDIQSATNEFLEEEIVEGSCGADCKSINRRKRFLVVEAPNVLIVHLKRFTSSGTKLTSRVTENTSLVFGEGNKYEIFGTVQHISYKEDTSLDRGHYIAYLKMKNRYYKFDDSKCTSSGSRHALRGQSYLAFYLRRD</sequence>
<dbReference type="GO" id="GO:0016579">
    <property type="term" value="P:protein deubiquitination"/>
    <property type="evidence" value="ECO:0007669"/>
    <property type="project" value="InterPro"/>
</dbReference>
<dbReference type="GO" id="GO:0004843">
    <property type="term" value="F:cysteine-type deubiquitinase activity"/>
    <property type="evidence" value="ECO:0007669"/>
    <property type="project" value="InterPro"/>
</dbReference>
<dbReference type="Pfam" id="PF00443">
    <property type="entry name" value="UCH"/>
    <property type="match status" value="1"/>
</dbReference>
<dbReference type="InterPro" id="IPR028889">
    <property type="entry name" value="USP"/>
</dbReference>
<dbReference type="Pfam" id="PF00665">
    <property type="entry name" value="rve"/>
    <property type="match status" value="1"/>
</dbReference>
<dbReference type="PANTHER" id="PTHR37984">
    <property type="entry name" value="PROTEIN CBG26694"/>
    <property type="match status" value="1"/>
</dbReference>
<dbReference type="InterPro" id="IPR012337">
    <property type="entry name" value="RNaseH-like_sf"/>
</dbReference>
<dbReference type="InterPro" id="IPR036397">
    <property type="entry name" value="RNaseH_sf"/>
</dbReference>
<feature type="domain" description="Integrase catalytic" evidence="7">
    <location>
        <begin position="352"/>
        <end position="513"/>
    </location>
</feature>
<dbReference type="EMBL" id="JAHWGI010001390">
    <property type="protein sequence ID" value="KAK3929244.1"/>
    <property type="molecule type" value="Genomic_DNA"/>
</dbReference>
<dbReference type="GO" id="GO:0006508">
    <property type="term" value="P:proteolysis"/>
    <property type="evidence" value="ECO:0007669"/>
    <property type="project" value="UniProtKB-KW"/>
</dbReference>
<feature type="domain" description="Ubiquitin-like protease family profile" evidence="6">
    <location>
        <begin position="795"/>
        <end position="951"/>
    </location>
</feature>
<dbReference type="PROSITE" id="PS50994">
    <property type="entry name" value="INTEGRASE"/>
    <property type="match status" value="1"/>
</dbReference>
<comment type="caution">
    <text evidence="8">The sequence shown here is derived from an EMBL/GenBank/DDBJ whole genome shotgun (WGS) entry which is preliminary data.</text>
</comment>
<dbReference type="InterPro" id="IPR003653">
    <property type="entry name" value="Peptidase_C48_C"/>
</dbReference>
<dbReference type="InterPro" id="IPR038765">
    <property type="entry name" value="Papain-like_cys_pep_sf"/>
</dbReference>
<dbReference type="InterPro" id="IPR001584">
    <property type="entry name" value="Integrase_cat-core"/>
</dbReference>
<protein>
    <recommendedName>
        <fullName evidence="2">RNA-directed DNA polymerase</fullName>
        <ecNumber evidence="2">2.7.7.49</ecNumber>
    </recommendedName>
</protein>
<evidence type="ECO:0000259" key="6">
    <source>
        <dbReference type="PROSITE" id="PS50600"/>
    </source>
</evidence>
<reference evidence="8" key="1">
    <citation type="submission" date="2021-07" db="EMBL/GenBank/DDBJ databases">
        <authorList>
            <person name="Catto M.A."/>
            <person name="Jacobson A."/>
            <person name="Kennedy G."/>
            <person name="Labadie P."/>
            <person name="Hunt B.G."/>
            <person name="Srinivasan R."/>
        </authorList>
    </citation>
    <scope>NUCLEOTIDE SEQUENCE</scope>
    <source>
        <strain evidence="8">PL_HMW_Pooled</strain>
        <tissue evidence="8">Head</tissue>
    </source>
</reference>
<dbReference type="Proteomes" id="UP001219518">
    <property type="component" value="Unassembled WGS sequence"/>
</dbReference>
<evidence type="ECO:0000313" key="8">
    <source>
        <dbReference type="EMBL" id="KAK3929244.1"/>
    </source>
</evidence>
<comment type="similarity">
    <text evidence="1">Belongs to the peptidase C48 family.</text>
</comment>
<dbReference type="InterPro" id="IPR001394">
    <property type="entry name" value="Peptidase_C19_UCH"/>
</dbReference>
<evidence type="ECO:0000259" key="7">
    <source>
        <dbReference type="PROSITE" id="PS50994"/>
    </source>
</evidence>
<dbReference type="GO" id="GO:0003964">
    <property type="term" value="F:RNA-directed DNA polymerase activity"/>
    <property type="evidence" value="ECO:0007669"/>
    <property type="project" value="UniProtKB-EC"/>
</dbReference>
<dbReference type="InterPro" id="IPR041588">
    <property type="entry name" value="Integrase_H2C2"/>
</dbReference>
<dbReference type="Pfam" id="PF02902">
    <property type="entry name" value="Peptidase_C48"/>
    <property type="match status" value="1"/>
</dbReference>
<evidence type="ECO:0000256" key="2">
    <source>
        <dbReference type="ARBA" id="ARBA00012493"/>
    </source>
</evidence>